<dbReference type="GeneID" id="7824745"/>
<organism evidence="1 2">
    <name type="scientific">Tetrahymena thermophila (strain SB210)</name>
    <dbReference type="NCBI Taxonomy" id="312017"/>
    <lineage>
        <taxon>Eukaryota</taxon>
        <taxon>Sar</taxon>
        <taxon>Alveolata</taxon>
        <taxon>Ciliophora</taxon>
        <taxon>Intramacronucleata</taxon>
        <taxon>Oligohymenophorea</taxon>
        <taxon>Hymenostomatida</taxon>
        <taxon>Tetrahymenina</taxon>
        <taxon>Tetrahymenidae</taxon>
        <taxon>Tetrahymena</taxon>
    </lineage>
</organism>
<dbReference type="GO" id="GO:0005829">
    <property type="term" value="C:cytosol"/>
    <property type="evidence" value="ECO:0007669"/>
    <property type="project" value="TreeGrafter"/>
</dbReference>
<dbReference type="PANTHER" id="PTHR24113:SF15">
    <property type="entry name" value="NACHT DOMAIN-CONTAINING PROTEIN"/>
    <property type="match status" value="1"/>
</dbReference>
<dbReference type="GO" id="GO:0048471">
    <property type="term" value="C:perinuclear region of cytoplasm"/>
    <property type="evidence" value="ECO:0007669"/>
    <property type="project" value="TreeGrafter"/>
</dbReference>
<dbReference type="GO" id="GO:0006913">
    <property type="term" value="P:nucleocytoplasmic transport"/>
    <property type="evidence" value="ECO:0007669"/>
    <property type="project" value="TreeGrafter"/>
</dbReference>
<proteinExistence type="predicted"/>
<dbReference type="RefSeq" id="XP_001027341.1">
    <property type="nucleotide sequence ID" value="XM_001027341.3"/>
</dbReference>
<gene>
    <name evidence="1" type="ORF">TTHERM_00683050</name>
</gene>
<dbReference type="InParanoid" id="I7MMW5"/>
<dbReference type="InterPro" id="IPR027038">
    <property type="entry name" value="RanGap"/>
</dbReference>
<accession>I7MMW5</accession>
<dbReference type="GO" id="GO:0005096">
    <property type="term" value="F:GTPase activator activity"/>
    <property type="evidence" value="ECO:0007669"/>
    <property type="project" value="InterPro"/>
</dbReference>
<name>I7MMW5_TETTS</name>
<dbReference type="InterPro" id="IPR032675">
    <property type="entry name" value="LRR_dom_sf"/>
</dbReference>
<dbReference type="HOGENOM" id="CLU_658045_0_0_1"/>
<dbReference type="Gene3D" id="3.80.10.10">
    <property type="entry name" value="Ribonuclease Inhibitor"/>
    <property type="match status" value="1"/>
</dbReference>
<dbReference type="KEGG" id="tet:TTHERM_00683050"/>
<dbReference type="AlphaFoldDB" id="I7MMW5"/>
<reference evidence="2" key="1">
    <citation type="journal article" date="2006" name="PLoS Biol.">
        <title>Macronuclear genome sequence of the ciliate Tetrahymena thermophila, a model eukaryote.</title>
        <authorList>
            <person name="Eisen J.A."/>
            <person name="Coyne R.S."/>
            <person name="Wu M."/>
            <person name="Wu D."/>
            <person name="Thiagarajan M."/>
            <person name="Wortman J.R."/>
            <person name="Badger J.H."/>
            <person name="Ren Q."/>
            <person name="Amedeo P."/>
            <person name="Jones K.M."/>
            <person name="Tallon L.J."/>
            <person name="Delcher A.L."/>
            <person name="Salzberg S.L."/>
            <person name="Silva J.C."/>
            <person name="Haas B.J."/>
            <person name="Majoros W.H."/>
            <person name="Farzad M."/>
            <person name="Carlton J.M."/>
            <person name="Smith R.K. Jr."/>
            <person name="Garg J."/>
            <person name="Pearlman R.E."/>
            <person name="Karrer K.M."/>
            <person name="Sun L."/>
            <person name="Manning G."/>
            <person name="Elde N.C."/>
            <person name="Turkewitz A.P."/>
            <person name="Asai D.J."/>
            <person name="Wilkes D.E."/>
            <person name="Wang Y."/>
            <person name="Cai H."/>
            <person name="Collins K."/>
            <person name="Stewart B.A."/>
            <person name="Lee S.R."/>
            <person name="Wilamowska K."/>
            <person name="Weinberg Z."/>
            <person name="Ruzzo W.L."/>
            <person name="Wloga D."/>
            <person name="Gaertig J."/>
            <person name="Frankel J."/>
            <person name="Tsao C.-C."/>
            <person name="Gorovsky M.A."/>
            <person name="Keeling P.J."/>
            <person name="Waller R.F."/>
            <person name="Patron N.J."/>
            <person name="Cherry J.M."/>
            <person name="Stover N.A."/>
            <person name="Krieger C.J."/>
            <person name="del Toro C."/>
            <person name="Ryder H.F."/>
            <person name="Williamson S.C."/>
            <person name="Barbeau R.A."/>
            <person name="Hamilton E.P."/>
            <person name="Orias E."/>
        </authorList>
    </citation>
    <scope>NUCLEOTIDE SEQUENCE [LARGE SCALE GENOMIC DNA]</scope>
    <source>
        <strain evidence="2">SB210</strain>
    </source>
</reference>
<dbReference type="PANTHER" id="PTHR24113">
    <property type="entry name" value="RAN GTPASE-ACTIVATING PROTEIN 1"/>
    <property type="match status" value="1"/>
</dbReference>
<evidence type="ECO:0000313" key="1">
    <source>
        <dbReference type="EMBL" id="EAS07099.1"/>
    </source>
</evidence>
<evidence type="ECO:0000313" key="2">
    <source>
        <dbReference type="Proteomes" id="UP000009168"/>
    </source>
</evidence>
<protein>
    <submittedName>
        <fullName evidence="1">Kinase domain protein, putative</fullName>
    </submittedName>
</protein>
<dbReference type="GO" id="GO:0005634">
    <property type="term" value="C:nucleus"/>
    <property type="evidence" value="ECO:0007669"/>
    <property type="project" value="TreeGrafter"/>
</dbReference>
<sequence length="418" mass="48806">MTTVESCNQKQQFEITFANFEEMKQYLSDDKNIKSQKIGLVFKSVDVDNFSLIQRFFQCHYTEITDFLYIHECSNTFTEKDCENIAEYLKKMNNLQSLQLFLRLNKINSGIVFISKILPCLQNLQKVSFRMQSNGIDNEGLKTISEGLSQLPNLQEIELMLLGNEITDIGSLRQLTNLKNMKKFHFQITKNNVTLEQIIEMVDYLQSCESLRYLTLDIQQLHFSSEESMKILMNKICDMAQLESLSLDLENSKISPELVEMFTQRISKMKKILKISLNFKNNQLRDIGCQNIKKMLLQMPQLTSLGLILDINQVTTIGIEDLIEGISALKYINQLYFSIMANHSDKINSIYSKILSNTQYLSQVQIHASGRFKQISEEFANYYKQIYVMLLQMSVFINNFNEYQIYNPCFIMQDLFYD</sequence>
<dbReference type="Proteomes" id="UP000009168">
    <property type="component" value="Unassembled WGS sequence"/>
</dbReference>
<keyword evidence="1" id="KW-0808">Transferase</keyword>
<keyword evidence="1" id="KW-0418">Kinase</keyword>
<dbReference type="EMBL" id="GG662247">
    <property type="protein sequence ID" value="EAS07099.1"/>
    <property type="molecule type" value="Genomic_DNA"/>
</dbReference>
<dbReference type="GO" id="GO:0031267">
    <property type="term" value="F:small GTPase binding"/>
    <property type="evidence" value="ECO:0007669"/>
    <property type="project" value="TreeGrafter"/>
</dbReference>
<keyword evidence="2" id="KW-1185">Reference proteome</keyword>
<dbReference type="SUPFAM" id="SSF52047">
    <property type="entry name" value="RNI-like"/>
    <property type="match status" value="1"/>
</dbReference>
<dbReference type="GO" id="GO:0016301">
    <property type="term" value="F:kinase activity"/>
    <property type="evidence" value="ECO:0007669"/>
    <property type="project" value="UniProtKB-KW"/>
</dbReference>